<feature type="domain" description="HTH cro/C1-type" evidence="1">
    <location>
        <begin position="43"/>
        <end position="97"/>
    </location>
</feature>
<dbReference type="SMART" id="SM00530">
    <property type="entry name" value="HTH_XRE"/>
    <property type="match status" value="1"/>
</dbReference>
<gene>
    <name evidence="2" type="ORF">V5E97_26285</name>
</gene>
<dbReference type="AlphaFoldDB" id="A0AAU7C8U1"/>
<dbReference type="CDD" id="cd00093">
    <property type="entry name" value="HTH_XRE"/>
    <property type="match status" value="1"/>
</dbReference>
<sequence>MDPEKRKRLEAAGFKFGDAADFLGLSEAENQIVEFRVALARAIREGREEKGLTQKQLADLIGSSQSRIAKVEAATDEVTVDLMLKALVAVGRELTAVVAGMTVKPKAIVKSAVTKPKAAKVKAV</sequence>
<evidence type="ECO:0000259" key="1">
    <source>
        <dbReference type="PROSITE" id="PS50943"/>
    </source>
</evidence>
<dbReference type="PROSITE" id="PS50943">
    <property type="entry name" value="HTH_CROC1"/>
    <property type="match status" value="1"/>
</dbReference>
<dbReference type="GO" id="GO:0003677">
    <property type="term" value="F:DNA binding"/>
    <property type="evidence" value="ECO:0007669"/>
    <property type="project" value="InterPro"/>
</dbReference>
<protein>
    <submittedName>
        <fullName evidence="2">Helix-turn-helix domain-containing protein</fullName>
    </submittedName>
</protein>
<evidence type="ECO:0000313" key="2">
    <source>
        <dbReference type="EMBL" id="XBH01837.1"/>
    </source>
</evidence>
<accession>A0AAU7C8U1</accession>
<dbReference type="InterPro" id="IPR010982">
    <property type="entry name" value="Lambda_DNA-bd_dom_sf"/>
</dbReference>
<dbReference type="Pfam" id="PF01381">
    <property type="entry name" value="HTH_3"/>
    <property type="match status" value="1"/>
</dbReference>
<dbReference type="EMBL" id="CP155447">
    <property type="protein sequence ID" value="XBH01837.1"/>
    <property type="molecule type" value="Genomic_DNA"/>
</dbReference>
<name>A0AAU7C8U1_9BACT</name>
<organism evidence="2">
    <name type="scientific">Singulisphaera sp. Ch08</name>
    <dbReference type="NCBI Taxonomy" id="3120278"/>
    <lineage>
        <taxon>Bacteria</taxon>
        <taxon>Pseudomonadati</taxon>
        <taxon>Planctomycetota</taxon>
        <taxon>Planctomycetia</taxon>
        <taxon>Isosphaerales</taxon>
        <taxon>Isosphaeraceae</taxon>
        <taxon>Singulisphaera</taxon>
    </lineage>
</organism>
<dbReference type="RefSeq" id="WP_406694583.1">
    <property type="nucleotide sequence ID" value="NZ_CP155447.1"/>
</dbReference>
<dbReference type="Gene3D" id="1.10.260.40">
    <property type="entry name" value="lambda repressor-like DNA-binding domains"/>
    <property type="match status" value="1"/>
</dbReference>
<dbReference type="SUPFAM" id="SSF47413">
    <property type="entry name" value="lambda repressor-like DNA-binding domains"/>
    <property type="match status" value="1"/>
</dbReference>
<dbReference type="InterPro" id="IPR001387">
    <property type="entry name" value="Cro/C1-type_HTH"/>
</dbReference>
<reference evidence="2" key="1">
    <citation type="submission" date="2024-05" db="EMBL/GenBank/DDBJ databases">
        <title>Planctomycetes of the genus Singulisphaera possess chitinolytic capabilities.</title>
        <authorList>
            <person name="Ivanova A."/>
        </authorList>
    </citation>
    <scope>NUCLEOTIDE SEQUENCE</scope>
    <source>
        <strain evidence="2">Ch08T</strain>
    </source>
</reference>
<proteinExistence type="predicted"/>